<evidence type="ECO:0000256" key="1">
    <source>
        <dbReference type="SAM" id="SignalP"/>
    </source>
</evidence>
<dbReference type="InterPro" id="IPR022385">
    <property type="entry name" value="Rhs_assc_core"/>
</dbReference>
<dbReference type="EMBL" id="CP090145">
    <property type="protein sequence ID" value="UOX34843.1"/>
    <property type="molecule type" value="Genomic_DNA"/>
</dbReference>
<keyword evidence="1" id="KW-0732">Signal</keyword>
<dbReference type="Proteomes" id="UP000830454">
    <property type="component" value="Chromosome"/>
</dbReference>
<dbReference type="PANTHER" id="PTHR32305:SF15">
    <property type="entry name" value="PROTEIN RHSA-RELATED"/>
    <property type="match status" value="1"/>
</dbReference>
<feature type="domain" description="DUF6443" evidence="2">
    <location>
        <begin position="26"/>
        <end position="170"/>
    </location>
</feature>
<proteinExistence type="predicted"/>
<feature type="chain" id="PRO_5045935879" evidence="1">
    <location>
        <begin position="18"/>
        <end position="1147"/>
    </location>
</feature>
<reference evidence="3" key="2">
    <citation type="submission" date="2022-04" db="EMBL/GenBank/DDBJ databases">
        <title>Complete Genome Sequence of Flavobacterium sediminilitoris YSM-43, Isolated from a Tidal Sediment.</title>
        <authorList>
            <person name="Lee P.A."/>
        </authorList>
    </citation>
    <scope>NUCLEOTIDE SEQUENCE</scope>
    <source>
        <strain evidence="3">YSM-43</strain>
    </source>
</reference>
<dbReference type="NCBIfam" id="TIGR03696">
    <property type="entry name" value="Rhs_assc_core"/>
    <property type="match status" value="1"/>
</dbReference>
<organism evidence="3 4">
    <name type="scientific">Flavobacterium sediminilitoris</name>
    <dbReference type="NCBI Taxonomy" id="2024526"/>
    <lineage>
        <taxon>Bacteria</taxon>
        <taxon>Pseudomonadati</taxon>
        <taxon>Bacteroidota</taxon>
        <taxon>Flavobacteriia</taxon>
        <taxon>Flavobacteriales</taxon>
        <taxon>Flavobacteriaceae</taxon>
        <taxon>Flavobacterium</taxon>
    </lineage>
</organism>
<sequence length="1147" mass="129056">MKKIIYLLTLIPFLALGQSTDQNWVKTITYKQPTATPIPDPDVSVATVQVSYFDGLGRPIQQVAHQQSNSGKDIVTHIEYDEFGRQTKEYLPYVNTTSNLNYDPTAQASVMNFYGILDPSKTGNPAFDITGNPYSEKELEASPLNRVFKQAAPGDPWAMGQGKEIKFEYGTNIGTGNGAVKLYKANATWNAALGLYTISPQDLGYYAENQLYKTITKDENWKSTQTHPKDNTIEEYKDKEGQVVLKRTFNNGNPHETYYIYDQFGNLTYVIPPLAEGIASQANLDNLGYQYKYDHRNRLVEKKLPGKQWEFIIYDKLDRPVATGPAFIPDGGTIVGWMITEYDVFGRVTQTGWKQMTVTASERAAKQNSINTGSNPFAFAGDDLILTKNYYDNYSYPNAPNPVPTQIEGQTIATNVKGLPTGSWVRVMNNTNPNGVETSYTLYDDRYRPVRSYTSNHLGGFTQVDSKLDWAGKTEYTITTHKYDTNATVLTVTDRFSYSPQDRLTQHKQQINSLPEQLITQNTYDELGQLISKKVGGTNVSPSATGLQKVDYTYNVRGWLKSINDIENIGNDLFSFKINYNEVQTLGINDIQSTPLYNGNISATYWKTNYDALKKYNYNYDNLNRLTNATFLKPKTTVNDVNAYDETLSYDKNGNIKTLVRNGGINAGNTNVIDNLTYDYHPNVKNQLLKVFDASNDSAGFKDDSDGIADPIDDYTYDANGNMTKDDNKGITNIIYNHLNLPVKIVVGTNTITYIYNATGQKVSKIVNEATNITQTNYLAGGFQYKNNVLQFFPHAEGYVKHEANNYSYVFNYTDHLGNIRLSYTDINNSNIIEADEIVEENQYYPFGLKHETHNTSNAYQYKYNGKELQTELGLNMYDYGARNYDAALGRWMNVDPLAEMSRRYSPYTYALNNPVYFIDPDGMKAEAGQTADIYYDWDEGGYRTQGGKEATQEQVMSQFSADEEPPVNFFMPTKDDPRQATFNKVFDERNMPDNYDVGDNIFNVFGHGNYGFISDNNGLNGPITDAKDFDEIMSKASLAYENASKDVNTVFTLFLHSCQSAGENKDYPTSIARKISKRHPNATVIGYEGYVLYGTGTNGKPAIVGVSTVVSDKERGIKANNFGHQVIFQNGKVVSRIPTSLIYPNK</sequence>
<protein>
    <submittedName>
        <fullName evidence="3">RHS repeat-associated core domain-containing protein</fullName>
    </submittedName>
</protein>
<evidence type="ECO:0000313" key="3">
    <source>
        <dbReference type="EMBL" id="UOX34843.1"/>
    </source>
</evidence>
<keyword evidence="4" id="KW-1185">Reference proteome</keyword>
<dbReference type="Gene3D" id="2.180.10.10">
    <property type="entry name" value="RHS repeat-associated core"/>
    <property type="match status" value="1"/>
</dbReference>
<feature type="signal peptide" evidence="1">
    <location>
        <begin position="1"/>
        <end position="17"/>
    </location>
</feature>
<evidence type="ECO:0000259" key="2">
    <source>
        <dbReference type="Pfam" id="PF20041"/>
    </source>
</evidence>
<dbReference type="InterPro" id="IPR050708">
    <property type="entry name" value="T6SS_VgrG/RHS"/>
</dbReference>
<dbReference type="PANTHER" id="PTHR32305">
    <property type="match status" value="1"/>
</dbReference>
<dbReference type="InterPro" id="IPR045619">
    <property type="entry name" value="DUF6443"/>
</dbReference>
<name>A0ABY4HPQ1_9FLAO</name>
<dbReference type="RefSeq" id="WP_246917910.1">
    <property type="nucleotide sequence ID" value="NZ_CP090145.1"/>
</dbReference>
<evidence type="ECO:0000313" key="4">
    <source>
        <dbReference type="Proteomes" id="UP000830454"/>
    </source>
</evidence>
<accession>A0ABY4HPQ1</accession>
<reference evidence="3" key="1">
    <citation type="submission" date="2021-12" db="EMBL/GenBank/DDBJ databases">
        <authorList>
            <person name="Cha I.-T."/>
            <person name="Lee K.-E."/>
            <person name="Park S.-J."/>
        </authorList>
    </citation>
    <scope>NUCLEOTIDE SEQUENCE</scope>
    <source>
        <strain evidence="3">YSM-43</strain>
    </source>
</reference>
<dbReference type="Pfam" id="PF20041">
    <property type="entry name" value="DUF6443"/>
    <property type="match status" value="1"/>
</dbReference>
<gene>
    <name evidence="3" type="ORF">LXD69_04865</name>
</gene>